<evidence type="ECO:0000313" key="4">
    <source>
        <dbReference type="EMBL" id="ERG92798.1"/>
    </source>
</evidence>
<dbReference type="Pfam" id="PF01916">
    <property type="entry name" value="DS"/>
    <property type="match status" value="2"/>
</dbReference>
<dbReference type="PANTHER" id="PTHR11703:SF2">
    <property type="entry name" value="DEOXYHYPUSINE SYNTHASE-LIKE PROTEIN"/>
    <property type="match status" value="1"/>
</dbReference>
<comment type="similarity">
    <text evidence="1">Belongs to the deoxyhypusine synthase family.</text>
</comment>
<evidence type="ECO:0000313" key="5">
    <source>
        <dbReference type="Proteomes" id="UP000030649"/>
    </source>
</evidence>
<feature type="compositionally biased region" description="Basic and acidic residues" evidence="3">
    <location>
        <begin position="1"/>
        <end position="10"/>
    </location>
</feature>
<gene>
    <name evidence="4" type="ORF">J07HQW1_02846</name>
</gene>
<dbReference type="EMBL" id="KE356560">
    <property type="protein sequence ID" value="ERG92798.1"/>
    <property type="molecule type" value="Genomic_DNA"/>
</dbReference>
<evidence type="ECO:0000256" key="2">
    <source>
        <dbReference type="ARBA" id="ARBA00022679"/>
    </source>
</evidence>
<dbReference type="HOGENOM" id="CLU_039781_1_0_2"/>
<dbReference type="InterPro" id="IPR002773">
    <property type="entry name" value="Deoxyhypusine_synthase"/>
</dbReference>
<feature type="region of interest" description="Disordered" evidence="3">
    <location>
        <begin position="132"/>
        <end position="174"/>
    </location>
</feature>
<dbReference type="AlphaFoldDB" id="U1N8E7"/>
<accession>U1N8E7</accession>
<dbReference type="InterPro" id="IPR029035">
    <property type="entry name" value="DHS-like_NAD/FAD-binding_dom"/>
</dbReference>
<evidence type="ECO:0000256" key="1">
    <source>
        <dbReference type="ARBA" id="ARBA00009892"/>
    </source>
</evidence>
<feature type="compositionally biased region" description="Polar residues" evidence="3">
    <location>
        <begin position="153"/>
        <end position="162"/>
    </location>
</feature>
<protein>
    <submittedName>
        <fullName evidence="4">Deoxyhypusine synthase</fullName>
    </submittedName>
</protein>
<reference evidence="4 5" key="1">
    <citation type="journal article" date="2013" name="PLoS ONE">
        <title>Assembly-driven community genomics of a hypersaline microbial ecosystem.</title>
        <authorList>
            <person name="Podell S."/>
            <person name="Ugalde J.A."/>
            <person name="Narasingarao P."/>
            <person name="Banfield J.F."/>
            <person name="Heidelberg K.B."/>
            <person name="Allen E.E."/>
        </authorList>
    </citation>
    <scope>NUCLEOTIDE SEQUENCE [LARGE SCALE GENOMIC DNA]</scope>
    <source>
        <strain evidence="5">J07HQW1</strain>
    </source>
</reference>
<feature type="compositionally biased region" description="Acidic residues" evidence="3">
    <location>
        <begin position="13"/>
        <end position="25"/>
    </location>
</feature>
<feature type="compositionally biased region" description="Basic and acidic residues" evidence="3">
    <location>
        <begin position="163"/>
        <end position="174"/>
    </location>
</feature>
<dbReference type="GO" id="GO:0005737">
    <property type="term" value="C:cytoplasm"/>
    <property type="evidence" value="ECO:0007669"/>
    <property type="project" value="TreeGrafter"/>
</dbReference>
<keyword evidence="2" id="KW-0808">Transferase</keyword>
<dbReference type="STRING" id="1238424.J07HQW1_02846"/>
<proteinExistence type="inferred from homology"/>
<sequence>MSDPQDDRSTDTVSEEDESNTDETEETTHTRDEFQSDPIQHAQVTGEMTVDELAREYAHAGIGAASMDNAVDIYAEMLARNDVDIFFGLAGAMVPAGMRQIIVDLIRDGHIDALVTTGANLTHDAIEAIGGKHHHGHAHSSGDAGSHDEIDNGSEQTQTHSHTATDRTRAHDEQLREEGVDRIYNVYLPQEHFALLETHLRENVFPTVERQISIQEFTAALGRANAEENAENDIDEDPGIAAAAYNHDVPIYCPAIQDSVLGIQAWVYSQTSSFGLDALQDMTHLSDRAFDAEHAGAVVVGGGVPKNYVLQTMLTIPGAYDYGVQLTMDPDATGGLSGATLDEARSWGKLEPSATNATVLGDATITLPLLVAAARERSAESRVDT</sequence>
<dbReference type="Gene3D" id="3.40.910.10">
    <property type="entry name" value="Deoxyhypusine synthase"/>
    <property type="match status" value="1"/>
</dbReference>
<dbReference type="PANTHER" id="PTHR11703">
    <property type="entry name" value="DEOXYHYPUSINE SYNTHASE"/>
    <property type="match status" value="1"/>
</dbReference>
<dbReference type="GO" id="GO:0034038">
    <property type="term" value="F:deoxyhypusine synthase activity"/>
    <property type="evidence" value="ECO:0007669"/>
    <property type="project" value="TreeGrafter"/>
</dbReference>
<dbReference type="SUPFAM" id="SSF52467">
    <property type="entry name" value="DHS-like NAD/FAD-binding domain"/>
    <property type="match status" value="1"/>
</dbReference>
<dbReference type="Proteomes" id="UP000030649">
    <property type="component" value="Unassembled WGS sequence"/>
</dbReference>
<name>U1N8E7_9EURY</name>
<feature type="region of interest" description="Disordered" evidence="3">
    <location>
        <begin position="1"/>
        <end position="40"/>
    </location>
</feature>
<dbReference type="InterPro" id="IPR036982">
    <property type="entry name" value="Deoxyhypusine_synthase_sf"/>
</dbReference>
<organism evidence="4 5">
    <name type="scientific">Haloquadratum walsbyi J07HQW1</name>
    <dbReference type="NCBI Taxonomy" id="1238424"/>
    <lineage>
        <taxon>Archaea</taxon>
        <taxon>Methanobacteriati</taxon>
        <taxon>Methanobacteriota</taxon>
        <taxon>Stenosarchaea group</taxon>
        <taxon>Halobacteria</taxon>
        <taxon>Halobacteriales</taxon>
        <taxon>Haloferacaceae</taxon>
        <taxon>Haloquadratum</taxon>
    </lineage>
</organism>
<dbReference type="NCBIfam" id="NF002630">
    <property type="entry name" value="PRK02301.1"/>
    <property type="match status" value="1"/>
</dbReference>
<evidence type="ECO:0000256" key="3">
    <source>
        <dbReference type="SAM" id="MobiDB-lite"/>
    </source>
</evidence>